<keyword evidence="7 12" id="KW-0067">ATP-binding</keyword>
<comment type="catalytic activity">
    <reaction evidence="11 12">
        <text>tRNA(Ala) + L-alanine + ATP = L-alanyl-tRNA(Ala) + AMP + diphosphate</text>
        <dbReference type="Rhea" id="RHEA:12540"/>
        <dbReference type="Rhea" id="RHEA-COMP:9657"/>
        <dbReference type="Rhea" id="RHEA-COMP:9923"/>
        <dbReference type="ChEBI" id="CHEBI:30616"/>
        <dbReference type="ChEBI" id="CHEBI:33019"/>
        <dbReference type="ChEBI" id="CHEBI:57972"/>
        <dbReference type="ChEBI" id="CHEBI:78442"/>
        <dbReference type="ChEBI" id="CHEBI:78497"/>
        <dbReference type="ChEBI" id="CHEBI:456215"/>
        <dbReference type="EC" id="6.1.1.7"/>
    </reaction>
</comment>
<dbReference type="GeneID" id="39748309"/>
<comment type="domain">
    <text evidence="12">Consists of three domains; the N-terminal catalytic domain, the editing domain and the C-terminal C-Ala domain. The editing domain removes incorrectly charged amino acids, while the C-Ala domain, along with tRNA(Ala), serves as a bridge to cooperatively bring together the editing and aminoacylation centers thus stimulating deacylation of misacylated tRNAs.</text>
</comment>
<evidence type="ECO:0000256" key="6">
    <source>
        <dbReference type="ARBA" id="ARBA00022833"/>
    </source>
</evidence>
<dbReference type="PROSITE" id="PS50860">
    <property type="entry name" value="AA_TRNA_LIGASE_II_ALA"/>
    <property type="match status" value="1"/>
</dbReference>
<dbReference type="InterPro" id="IPR018162">
    <property type="entry name" value="Ala-tRNA-ligase_IIc_anticod-bd"/>
</dbReference>
<dbReference type="SUPFAM" id="SSF55186">
    <property type="entry name" value="ThrRS/AlaRS common domain"/>
    <property type="match status" value="1"/>
</dbReference>
<feature type="binding site" evidence="12">
    <location>
        <position position="1026"/>
    </location>
    <ligand>
        <name>Zn(2+)</name>
        <dbReference type="ChEBI" id="CHEBI:29105"/>
    </ligand>
</feature>
<dbReference type="Gene3D" id="3.30.930.10">
    <property type="entry name" value="Bira Bifunctional Protein, Domain 2"/>
    <property type="match status" value="1"/>
</dbReference>
<dbReference type="GO" id="GO:0002161">
    <property type="term" value="F:aminoacyl-tRNA deacylase activity"/>
    <property type="evidence" value="ECO:0007669"/>
    <property type="project" value="TreeGrafter"/>
</dbReference>
<dbReference type="GO" id="GO:0005524">
    <property type="term" value="F:ATP binding"/>
    <property type="evidence" value="ECO:0007669"/>
    <property type="project" value="UniProtKB-UniRule"/>
</dbReference>
<keyword evidence="5 12" id="KW-0547">Nucleotide-binding</keyword>
<dbReference type="PANTHER" id="PTHR11777">
    <property type="entry name" value="ALANYL-TRNA SYNTHETASE"/>
    <property type="match status" value="1"/>
</dbReference>
<keyword evidence="2 12" id="KW-0820">tRNA-binding</keyword>
<dbReference type="InterPro" id="IPR018163">
    <property type="entry name" value="Thr/Ala-tRNA-synth_IIc_edit"/>
</dbReference>
<proteinExistence type="inferred from homology"/>
<dbReference type="InterPro" id="IPR050058">
    <property type="entry name" value="Ala-tRNA_ligase"/>
</dbReference>
<evidence type="ECO:0000256" key="5">
    <source>
        <dbReference type="ARBA" id="ARBA00022741"/>
    </source>
</evidence>
<dbReference type="EC" id="6.1.1.7" evidence="12"/>
<dbReference type="PANTHER" id="PTHR11777:SF9">
    <property type="entry name" value="ALANINE--TRNA LIGASE, CYTOPLASMIC"/>
    <property type="match status" value="1"/>
</dbReference>
<dbReference type="GO" id="GO:0004813">
    <property type="term" value="F:alanine-tRNA ligase activity"/>
    <property type="evidence" value="ECO:0007669"/>
    <property type="project" value="UniProtKB-UniRule"/>
</dbReference>
<comment type="subcellular location">
    <subcellularLocation>
        <location evidence="12">Mitochondrion</location>
    </subcellularLocation>
    <subcellularLocation>
        <location evidence="12">Cytoplasm</location>
    </subcellularLocation>
</comment>
<dbReference type="InterPro" id="IPR018164">
    <property type="entry name" value="Ala-tRNA-synth_IIc_N"/>
</dbReference>
<dbReference type="GO" id="GO:0005739">
    <property type="term" value="C:mitochondrion"/>
    <property type="evidence" value="ECO:0007669"/>
    <property type="project" value="UniProtKB-SubCell"/>
</dbReference>
<reference evidence="16" key="1">
    <citation type="submission" date="2017-04" db="EMBL/GenBank/DDBJ databases">
        <title>Plasmodium gonderi genome.</title>
        <authorList>
            <person name="Arisue N."/>
            <person name="Honma H."/>
            <person name="Kawai S."/>
            <person name="Tougan T."/>
            <person name="Tanabe K."/>
            <person name="Horii T."/>
        </authorList>
    </citation>
    <scope>NUCLEOTIDE SEQUENCE [LARGE SCALE GENOMIC DNA]</scope>
    <source>
        <strain evidence="16">ATCC 30045</strain>
    </source>
</reference>
<protein>
    <recommendedName>
        <fullName evidence="12">Alanine--tRNA ligase</fullName>
        <ecNumber evidence="12">6.1.1.7</ecNumber>
    </recommendedName>
    <alternativeName>
        <fullName evidence="12">Alanyl-tRNA synthetase</fullName>
        <shortName evidence="12">AlaRS</shortName>
    </alternativeName>
</protein>
<dbReference type="InterPro" id="IPR012947">
    <property type="entry name" value="tRNA_SAD"/>
</dbReference>
<keyword evidence="13" id="KW-0732">Signal</keyword>
<evidence type="ECO:0000256" key="3">
    <source>
        <dbReference type="ARBA" id="ARBA00022598"/>
    </source>
</evidence>
<comment type="similarity">
    <text evidence="1">Belongs to the class-II aminoacyl-tRNA synthetase family. Alax-L subfamily.</text>
</comment>
<dbReference type="EMBL" id="BDQF01000012">
    <property type="protein sequence ID" value="GAW81581.1"/>
    <property type="molecule type" value="Genomic_DNA"/>
</dbReference>
<evidence type="ECO:0000256" key="12">
    <source>
        <dbReference type="HAMAP-Rule" id="MF_03133"/>
    </source>
</evidence>
<dbReference type="Pfam" id="PF07973">
    <property type="entry name" value="tRNA_SAD"/>
    <property type="match status" value="1"/>
</dbReference>
<dbReference type="CDD" id="cd00673">
    <property type="entry name" value="AlaRS_core"/>
    <property type="match status" value="1"/>
</dbReference>
<dbReference type="Gene3D" id="2.40.30.130">
    <property type="match status" value="1"/>
</dbReference>
<dbReference type="AlphaFoldDB" id="A0A1Y1JGD3"/>
<dbReference type="OrthoDB" id="2423964at2759"/>
<dbReference type="InterPro" id="IPR002318">
    <property type="entry name" value="Ala-tRNA-lgiase_IIc"/>
</dbReference>
<evidence type="ECO:0000256" key="8">
    <source>
        <dbReference type="ARBA" id="ARBA00022884"/>
    </source>
</evidence>
<keyword evidence="6 12" id="KW-0862">Zinc</keyword>
<evidence type="ECO:0000313" key="16">
    <source>
        <dbReference type="Proteomes" id="UP000195521"/>
    </source>
</evidence>
<feature type="binding site" evidence="12">
    <location>
        <position position="871"/>
    </location>
    <ligand>
        <name>Zn(2+)</name>
        <dbReference type="ChEBI" id="CHEBI:29105"/>
    </ligand>
</feature>
<feature type="binding site" evidence="12">
    <location>
        <position position="1022"/>
    </location>
    <ligand>
        <name>Zn(2+)</name>
        <dbReference type="ChEBI" id="CHEBI:29105"/>
    </ligand>
</feature>
<comment type="function">
    <text evidence="12">Catalyzes the attachment of alanine to tRNA(Ala) in a two-step reaction: alanine is first activated by ATP to form Ala-AMP and then transferred to the acceptor end of tRNA(Ala). Also edits incorrectly charged tRNA(Ala) via its editing domain.</text>
</comment>
<dbReference type="GO" id="GO:0070143">
    <property type="term" value="P:mitochondrial alanyl-tRNA aminoacylation"/>
    <property type="evidence" value="ECO:0007669"/>
    <property type="project" value="UniProtKB-UniRule"/>
</dbReference>
<feature type="domain" description="Alanyl-transfer RNA synthetases family profile" evidence="14">
    <location>
        <begin position="261"/>
        <end position="1065"/>
    </location>
</feature>
<evidence type="ECO:0000256" key="13">
    <source>
        <dbReference type="SAM" id="SignalP"/>
    </source>
</evidence>
<dbReference type="PRINTS" id="PR00980">
    <property type="entry name" value="TRNASYNTHALA"/>
</dbReference>
<evidence type="ECO:0000256" key="4">
    <source>
        <dbReference type="ARBA" id="ARBA00022723"/>
    </source>
</evidence>
<evidence type="ECO:0000313" key="15">
    <source>
        <dbReference type="EMBL" id="GAW81581.1"/>
    </source>
</evidence>
<dbReference type="GO" id="GO:0008270">
    <property type="term" value="F:zinc ion binding"/>
    <property type="evidence" value="ECO:0007669"/>
    <property type="project" value="UniProtKB-UniRule"/>
</dbReference>
<evidence type="ECO:0000256" key="11">
    <source>
        <dbReference type="ARBA" id="ARBA00048300"/>
    </source>
</evidence>
<dbReference type="Gene3D" id="3.30.980.10">
    <property type="entry name" value="Threonyl-trna Synthetase, Chain A, domain 2"/>
    <property type="match status" value="1"/>
</dbReference>
<comment type="caution">
    <text evidence="15">The sequence shown here is derived from an EMBL/GenBank/DDBJ whole genome shotgun (WGS) entry which is preliminary data.</text>
</comment>
<sequence>MRQLFFCVSFFLFFILRIRENKGHIRIRKFWINPFLPRRKEINYTKFGNIRSNSLSCIIPHQFIHSDKKQRSSPYLFKYKINLKNPKGNCNVVLELHTRDKHIDTLTIISLFNLHFMHISPLFLNKENKKNLCMPFINIRKKTHLAGLLRKVKSTNSSRNGKSIRRAFLRSFAYITSTSRSVKYHVYQLNKLIRGKKIEFQTRREMINGSGENQLEKRHNEEKEDYEKKLMMDRDVEVLNTGVNRNGMSIKSAPFSMSPILSSEQVRGNFINYFKNKNHTVVESASVIPYNDSTLLFTNAGMNQFKRIFLGQVDKNSDLGKLKRAVDTQKCIRAGGKHNDLDDVGKDVYHHTFFEMLGNWSFGDYFKEESIDYAWDLLTNVYKIDADRLYVTYFGGDKNLATCPEDLETKKIWLKYVDEKRILPFGMKENFWEMAETGPCGPCSEIHYDRIGNRDASGLVNKDDPSVLEIWNIVFMQYNKDEKKNMNKLPFPCIDTGMGLERITSILQNVDSNYDTDLFIPIFKQIKELFNYLPEYGGKVNEEDVDRIDYAYRVVSDHIRCVTIAISDGCLPGNEGRNYVIRRIIRRAIRVGKQIFQIKSNVLWFYKLVDSVCQILKNCFTDLQNEERVNYIKNTIKQEEMVFNRTLEKGVDQFHKIIKKNSNTDGEKTFSGKDAFDLYTSYGFPIDLVQIMCEEKNFKLNMTEFNDLFKKHQLVSDTNNFKINKFFDLPVEKAHELKMVHNVDATKDHHKYKWNNDERENHMMKVETNVQIIYDGEKFLDAVESPNNDKKYALILKETNFYYENGGQIYDTGYIQNDKMKFQVMNVQKTNDYVLHIGVLLQGCIRKNDSVETVINFDRRKLIACNHTATHLLNFVIKKVLTDYIHKTGDKTNGNVDNGDSMQNTQEKNQTMMNMNSIFNCDQKGSLVDDEKLRFDFSFIENITKELVSKIEMEVNDLIKQSLNVSVRTMDLKESKKIKGIRAIFEEDYADIVNVVFIDNDVDKILKNLDVNYSYLCSIELCGGTHIANTKYIKKFIITSEESIGKGIYRISAVTNKKAEEIEKKFDDLYAKYKHIFDDPNVNKLTDVQMYKRILKEDKFLPYLKKNQIIQDLDKIEKNIIESTKNIQKELLNRASNIGKDYALEEKNGIILDIKFFDELSGNQKVLEKIIQSYCKHNKTCSYFFIISDERNTYCVFEIKDSLRDKNIQADVFMKEIMHSVEGHSGGGKNKAFGSASKDMCLTIKDHVHDAMKKYH</sequence>
<evidence type="ECO:0000256" key="9">
    <source>
        <dbReference type="ARBA" id="ARBA00022917"/>
    </source>
</evidence>
<dbReference type="HAMAP" id="MF_00036_B">
    <property type="entry name" value="Ala_tRNA_synth_B"/>
    <property type="match status" value="1"/>
</dbReference>
<dbReference type="GO" id="GO:0000049">
    <property type="term" value="F:tRNA binding"/>
    <property type="evidence" value="ECO:0007669"/>
    <property type="project" value="UniProtKB-KW"/>
</dbReference>
<comment type="subunit">
    <text evidence="12">Monomer.</text>
</comment>
<dbReference type="SUPFAM" id="SSF101353">
    <property type="entry name" value="Putative anticodon-binding domain of alanyl-tRNA synthetase (AlaRS)"/>
    <property type="match status" value="1"/>
</dbReference>
<dbReference type="RefSeq" id="XP_028544170.1">
    <property type="nucleotide sequence ID" value="XM_028688369.1"/>
</dbReference>
<dbReference type="Proteomes" id="UP000195521">
    <property type="component" value="Unassembled WGS sequence"/>
</dbReference>
<keyword evidence="16" id="KW-1185">Reference proteome</keyword>
<dbReference type="InterPro" id="IPR018165">
    <property type="entry name" value="Ala-tRNA-synth_IIc_core"/>
</dbReference>
<feature type="binding site" evidence="12">
    <location>
        <position position="867"/>
    </location>
    <ligand>
        <name>Zn(2+)</name>
        <dbReference type="ChEBI" id="CHEBI:29105"/>
    </ligand>
</feature>
<gene>
    <name evidence="15" type="ORF">PGO_110300</name>
</gene>
<dbReference type="NCBIfam" id="TIGR00344">
    <property type="entry name" value="alaS"/>
    <property type="match status" value="1"/>
</dbReference>
<keyword evidence="8 12" id="KW-0694">RNA-binding</keyword>
<keyword evidence="4 12" id="KW-0479">Metal-binding</keyword>
<evidence type="ECO:0000256" key="1">
    <source>
        <dbReference type="ARBA" id="ARBA00008429"/>
    </source>
</evidence>
<evidence type="ECO:0000259" key="14">
    <source>
        <dbReference type="PROSITE" id="PS50860"/>
    </source>
</evidence>
<dbReference type="FunFam" id="3.30.930.10:FF:000011">
    <property type="entry name" value="Alanine--tRNA ligase, cytoplasmic"/>
    <property type="match status" value="1"/>
</dbReference>
<keyword evidence="12" id="KW-0963">Cytoplasm</keyword>
<dbReference type="SMART" id="SM00863">
    <property type="entry name" value="tRNA_SAD"/>
    <property type="match status" value="1"/>
</dbReference>
<dbReference type="InterPro" id="IPR023033">
    <property type="entry name" value="Ala_tRNA_ligase_euk/bac"/>
</dbReference>
<feature type="chain" id="PRO_5013118634" description="Alanine--tRNA ligase" evidence="13">
    <location>
        <begin position="24"/>
        <end position="1256"/>
    </location>
</feature>
<dbReference type="SUPFAM" id="SSF50447">
    <property type="entry name" value="Translation proteins"/>
    <property type="match status" value="1"/>
</dbReference>
<dbReference type="InterPro" id="IPR009000">
    <property type="entry name" value="Transl_B-barrel_sf"/>
</dbReference>
<comment type="cofactor">
    <cofactor evidence="12">
        <name>Zn(2+)</name>
        <dbReference type="ChEBI" id="CHEBI:29105"/>
    </cofactor>
    <text evidence="12">Binds 1 zinc ion per subunit.</text>
</comment>
<keyword evidence="12" id="KW-0496">Mitochondrion</keyword>
<evidence type="ECO:0000256" key="2">
    <source>
        <dbReference type="ARBA" id="ARBA00022555"/>
    </source>
</evidence>
<evidence type="ECO:0000256" key="10">
    <source>
        <dbReference type="ARBA" id="ARBA00023146"/>
    </source>
</evidence>
<dbReference type="InterPro" id="IPR045864">
    <property type="entry name" value="aa-tRNA-synth_II/BPL/LPL"/>
</dbReference>
<dbReference type="OMA" id="QYNKDEK"/>
<keyword evidence="9 12" id="KW-0648">Protein biosynthesis</keyword>
<keyword evidence="3 12" id="KW-0436">Ligase</keyword>
<keyword evidence="10 12" id="KW-0030">Aminoacyl-tRNA synthetase</keyword>
<evidence type="ECO:0000256" key="7">
    <source>
        <dbReference type="ARBA" id="ARBA00022840"/>
    </source>
</evidence>
<dbReference type="Pfam" id="PF01411">
    <property type="entry name" value="tRNA-synt_2c"/>
    <property type="match status" value="1"/>
</dbReference>
<accession>A0A1Y1JGD3</accession>
<feature type="signal peptide" evidence="13">
    <location>
        <begin position="1"/>
        <end position="23"/>
    </location>
</feature>
<dbReference type="SUPFAM" id="SSF55681">
    <property type="entry name" value="Class II aaRS and biotin synthetases"/>
    <property type="match status" value="1"/>
</dbReference>
<dbReference type="FunFam" id="3.30.980.10:FF:000004">
    <property type="entry name" value="Alanine--tRNA ligase, cytoplasmic"/>
    <property type="match status" value="1"/>
</dbReference>
<name>A0A1Y1JGD3_PLAGO</name>
<dbReference type="FunFam" id="2.40.30.130:FF:000014">
    <property type="entry name" value="Alanine--tRNA ligase"/>
    <property type="match status" value="1"/>
</dbReference>
<organism evidence="15 16">
    <name type="scientific">Plasmodium gonderi</name>
    <dbReference type="NCBI Taxonomy" id="77519"/>
    <lineage>
        <taxon>Eukaryota</taxon>
        <taxon>Sar</taxon>
        <taxon>Alveolata</taxon>
        <taxon>Apicomplexa</taxon>
        <taxon>Aconoidasida</taxon>
        <taxon>Haemosporida</taxon>
        <taxon>Plasmodiidae</taxon>
        <taxon>Plasmodium</taxon>
        <taxon>Plasmodium (Plasmodium)</taxon>
    </lineage>
</organism>